<dbReference type="EMBL" id="CM042034">
    <property type="protein sequence ID" value="KAI3762970.1"/>
    <property type="molecule type" value="Genomic_DNA"/>
</dbReference>
<reference evidence="1 2" key="2">
    <citation type="journal article" date="2022" name="Mol. Ecol. Resour.">
        <title>The genomes of chicory, endive, great burdock and yacon provide insights into Asteraceae paleo-polyploidization history and plant inulin production.</title>
        <authorList>
            <person name="Fan W."/>
            <person name="Wang S."/>
            <person name="Wang H."/>
            <person name="Wang A."/>
            <person name="Jiang F."/>
            <person name="Liu H."/>
            <person name="Zhao H."/>
            <person name="Xu D."/>
            <person name="Zhang Y."/>
        </authorList>
    </citation>
    <scope>NUCLEOTIDE SEQUENCE [LARGE SCALE GENOMIC DNA]</scope>
    <source>
        <strain evidence="2">cv. Yunnan</strain>
        <tissue evidence="1">Leaves</tissue>
    </source>
</reference>
<reference evidence="2" key="1">
    <citation type="journal article" date="2022" name="Mol. Ecol. Resour.">
        <title>The genomes of chicory, endive, great burdock and yacon provide insights into Asteraceae palaeo-polyploidization history and plant inulin production.</title>
        <authorList>
            <person name="Fan W."/>
            <person name="Wang S."/>
            <person name="Wang H."/>
            <person name="Wang A."/>
            <person name="Jiang F."/>
            <person name="Liu H."/>
            <person name="Zhao H."/>
            <person name="Xu D."/>
            <person name="Zhang Y."/>
        </authorList>
    </citation>
    <scope>NUCLEOTIDE SEQUENCE [LARGE SCALE GENOMIC DNA]</scope>
    <source>
        <strain evidence="2">cv. Yunnan</strain>
    </source>
</reference>
<evidence type="ECO:0000313" key="1">
    <source>
        <dbReference type="EMBL" id="KAI3762970.1"/>
    </source>
</evidence>
<name>A0ACB9EW72_9ASTR</name>
<dbReference type="Proteomes" id="UP001056120">
    <property type="component" value="Linkage Group LG17"/>
</dbReference>
<protein>
    <submittedName>
        <fullName evidence="1">Uncharacterized protein</fullName>
    </submittedName>
</protein>
<comment type="caution">
    <text evidence="1">The sequence shown here is derived from an EMBL/GenBank/DDBJ whole genome shotgun (WGS) entry which is preliminary data.</text>
</comment>
<proteinExistence type="predicted"/>
<organism evidence="1 2">
    <name type="scientific">Smallanthus sonchifolius</name>
    <dbReference type="NCBI Taxonomy" id="185202"/>
    <lineage>
        <taxon>Eukaryota</taxon>
        <taxon>Viridiplantae</taxon>
        <taxon>Streptophyta</taxon>
        <taxon>Embryophyta</taxon>
        <taxon>Tracheophyta</taxon>
        <taxon>Spermatophyta</taxon>
        <taxon>Magnoliopsida</taxon>
        <taxon>eudicotyledons</taxon>
        <taxon>Gunneridae</taxon>
        <taxon>Pentapetalae</taxon>
        <taxon>asterids</taxon>
        <taxon>campanulids</taxon>
        <taxon>Asterales</taxon>
        <taxon>Asteraceae</taxon>
        <taxon>Asteroideae</taxon>
        <taxon>Heliantheae alliance</taxon>
        <taxon>Millerieae</taxon>
        <taxon>Smallanthus</taxon>
    </lineage>
</organism>
<accession>A0ACB9EW72</accession>
<gene>
    <name evidence="1" type="ORF">L1987_53415</name>
</gene>
<evidence type="ECO:0000313" key="2">
    <source>
        <dbReference type="Proteomes" id="UP001056120"/>
    </source>
</evidence>
<sequence>MENVKLSVNIARFDRDGRSSIPEVGHNKHSFGTSVGTGRPKSFVNQAPSMTGDKPFLNALLRNHPSPPPRKIITLAPDMDSSSKPWVGCSLFPEWTLPDSDELSESDQIGTKPRAAVEGIPAVTFDSKGLHESTLHGGCKKSTLGPGKIGTVLSNFSEFGLNNQCNFDGMLPSNGASRLDGLSRMEESAFHTTEDSENHGGGEQISEENQLVKSRAEVEQGELIGEQN</sequence>
<keyword evidence="2" id="KW-1185">Reference proteome</keyword>